<evidence type="ECO:0000256" key="1">
    <source>
        <dbReference type="SAM" id="MobiDB-lite"/>
    </source>
</evidence>
<protein>
    <submittedName>
        <fullName evidence="2">Uncharacterized protein</fullName>
    </submittedName>
</protein>
<dbReference type="AlphaFoldDB" id="A0A0A8YE12"/>
<dbReference type="EMBL" id="GBRH01273604">
    <property type="protein sequence ID" value="JAD24291.1"/>
    <property type="molecule type" value="Transcribed_RNA"/>
</dbReference>
<reference evidence="2" key="2">
    <citation type="journal article" date="2015" name="Data Brief">
        <title>Shoot transcriptome of the giant reed, Arundo donax.</title>
        <authorList>
            <person name="Barrero R.A."/>
            <person name="Guerrero F.D."/>
            <person name="Moolhuijzen P."/>
            <person name="Goolsby J.A."/>
            <person name="Tidwell J."/>
            <person name="Bellgard S.E."/>
            <person name="Bellgard M.I."/>
        </authorList>
    </citation>
    <scope>NUCLEOTIDE SEQUENCE</scope>
    <source>
        <tissue evidence="2">Shoot tissue taken approximately 20 cm above the soil surface</tissue>
    </source>
</reference>
<reference evidence="2" key="1">
    <citation type="submission" date="2014-09" db="EMBL/GenBank/DDBJ databases">
        <authorList>
            <person name="Magalhaes I.L.F."/>
            <person name="Oliveira U."/>
            <person name="Santos F.R."/>
            <person name="Vidigal T.H.D.A."/>
            <person name="Brescovit A.D."/>
            <person name="Santos A.J."/>
        </authorList>
    </citation>
    <scope>NUCLEOTIDE SEQUENCE</scope>
    <source>
        <tissue evidence="2">Shoot tissue taken approximately 20 cm above the soil surface</tissue>
    </source>
</reference>
<proteinExistence type="predicted"/>
<sequence>MPRIRNAPPRNAQMAPNSHPPPRIPRTTPRNAHGSRGLRPVTSQLVRKGGW</sequence>
<evidence type="ECO:0000313" key="2">
    <source>
        <dbReference type="EMBL" id="JAD24291.1"/>
    </source>
</evidence>
<organism evidence="2">
    <name type="scientific">Arundo donax</name>
    <name type="common">Giant reed</name>
    <name type="synonym">Donax arundinaceus</name>
    <dbReference type="NCBI Taxonomy" id="35708"/>
    <lineage>
        <taxon>Eukaryota</taxon>
        <taxon>Viridiplantae</taxon>
        <taxon>Streptophyta</taxon>
        <taxon>Embryophyta</taxon>
        <taxon>Tracheophyta</taxon>
        <taxon>Spermatophyta</taxon>
        <taxon>Magnoliopsida</taxon>
        <taxon>Liliopsida</taxon>
        <taxon>Poales</taxon>
        <taxon>Poaceae</taxon>
        <taxon>PACMAD clade</taxon>
        <taxon>Arundinoideae</taxon>
        <taxon>Arundineae</taxon>
        <taxon>Arundo</taxon>
    </lineage>
</organism>
<name>A0A0A8YE12_ARUDO</name>
<accession>A0A0A8YE12</accession>
<feature type="region of interest" description="Disordered" evidence="1">
    <location>
        <begin position="1"/>
        <end position="51"/>
    </location>
</feature>